<dbReference type="AlphaFoldDB" id="A0A9D1W659"/>
<keyword evidence="2 7" id="KW-0813">Transport</keyword>
<dbReference type="PROSITE" id="PS50928">
    <property type="entry name" value="ABC_TM1"/>
    <property type="match status" value="1"/>
</dbReference>
<organism evidence="9 10">
    <name type="scientific">Candidatus Lachnoclostridium stercoripullorum</name>
    <dbReference type="NCBI Taxonomy" id="2838635"/>
    <lineage>
        <taxon>Bacteria</taxon>
        <taxon>Bacillati</taxon>
        <taxon>Bacillota</taxon>
        <taxon>Clostridia</taxon>
        <taxon>Lachnospirales</taxon>
        <taxon>Lachnospiraceae</taxon>
    </lineage>
</organism>
<evidence type="ECO:0000313" key="10">
    <source>
        <dbReference type="Proteomes" id="UP000886780"/>
    </source>
</evidence>
<accession>A0A9D1W659</accession>
<gene>
    <name evidence="9" type="ORF">IAA28_09820</name>
</gene>
<evidence type="ECO:0000256" key="4">
    <source>
        <dbReference type="ARBA" id="ARBA00022692"/>
    </source>
</evidence>
<keyword evidence="6 7" id="KW-0472">Membrane</keyword>
<dbReference type="InterPro" id="IPR000515">
    <property type="entry name" value="MetI-like"/>
</dbReference>
<evidence type="ECO:0000256" key="5">
    <source>
        <dbReference type="ARBA" id="ARBA00022989"/>
    </source>
</evidence>
<evidence type="ECO:0000256" key="1">
    <source>
        <dbReference type="ARBA" id="ARBA00004651"/>
    </source>
</evidence>
<dbReference type="EMBL" id="DXEU01000181">
    <property type="protein sequence ID" value="HIX53089.1"/>
    <property type="molecule type" value="Genomic_DNA"/>
</dbReference>
<name>A0A9D1W659_9FIRM</name>
<dbReference type="PANTHER" id="PTHR43744:SF12">
    <property type="entry name" value="ABC TRANSPORTER PERMEASE PROTEIN MG189-RELATED"/>
    <property type="match status" value="1"/>
</dbReference>
<feature type="transmembrane region" description="Helical" evidence="7">
    <location>
        <begin position="143"/>
        <end position="163"/>
    </location>
</feature>
<comment type="caution">
    <text evidence="9">The sequence shown here is derived from an EMBL/GenBank/DDBJ whole genome shotgun (WGS) entry which is preliminary data.</text>
</comment>
<dbReference type="SUPFAM" id="SSF161098">
    <property type="entry name" value="MetI-like"/>
    <property type="match status" value="1"/>
</dbReference>
<evidence type="ECO:0000256" key="7">
    <source>
        <dbReference type="RuleBase" id="RU363032"/>
    </source>
</evidence>
<evidence type="ECO:0000256" key="3">
    <source>
        <dbReference type="ARBA" id="ARBA00022475"/>
    </source>
</evidence>
<evidence type="ECO:0000256" key="2">
    <source>
        <dbReference type="ARBA" id="ARBA00022448"/>
    </source>
</evidence>
<sequence>MDTAYERDIIFNKILRVLNVILKAIVVVIFIFPFYWMVSTSLKDLTEALQFPPTLIPSSLHWENYSHVFEVVPIAQYFKNSVIVSAVVLVLQYLIIVPAAYSLARHDYRGKKLFFGLVLLGQMIPQQVTFLPVYFMFSKVKLLSTLIPLILPFISNPFGIFMLRQYFMQIPQEVIEAARLDDASNMKIMFKVMMPMAKPALVTIGLLSFISTWNSYFWPLIMTSKEALRTLPVGVAALKSSETLQMWHIIMAGNVVLVLPILLIYIAASKKIRSSFAYSGIK</sequence>
<dbReference type="Pfam" id="PF00528">
    <property type="entry name" value="BPD_transp_1"/>
    <property type="match status" value="1"/>
</dbReference>
<dbReference type="Proteomes" id="UP000886780">
    <property type="component" value="Unassembled WGS sequence"/>
</dbReference>
<dbReference type="CDD" id="cd06261">
    <property type="entry name" value="TM_PBP2"/>
    <property type="match status" value="1"/>
</dbReference>
<keyword evidence="5 7" id="KW-1133">Transmembrane helix</keyword>
<feature type="transmembrane region" description="Helical" evidence="7">
    <location>
        <begin position="196"/>
        <end position="218"/>
    </location>
</feature>
<evidence type="ECO:0000256" key="6">
    <source>
        <dbReference type="ARBA" id="ARBA00023136"/>
    </source>
</evidence>
<feature type="transmembrane region" description="Helical" evidence="7">
    <location>
        <begin position="82"/>
        <end position="101"/>
    </location>
</feature>
<comment type="subcellular location">
    <subcellularLocation>
        <location evidence="1 7">Cell membrane</location>
        <topology evidence="1 7">Multi-pass membrane protein</topology>
    </subcellularLocation>
</comment>
<feature type="transmembrane region" description="Helical" evidence="7">
    <location>
        <begin position="20"/>
        <end position="38"/>
    </location>
</feature>
<dbReference type="InterPro" id="IPR035906">
    <property type="entry name" value="MetI-like_sf"/>
</dbReference>
<reference evidence="9" key="2">
    <citation type="submission" date="2021-04" db="EMBL/GenBank/DDBJ databases">
        <authorList>
            <person name="Gilroy R."/>
        </authorList>
    </citation>
    <scope>NUCLEOTIDE SEQUENCE</scope>
    <source>
        <strain evidence="9">ChiGjej4B4-12881</strain>
    </source>
</reference>
<keyword evidence="3" id="KW-1003">Cell membrane</keyword>
<dbReference type="PANTHER" id="PTHR43744">
    <property type="entry name" value="ABC TRANSPORTER PERMEASE PROTEIN MG189-RELATED-RELATED"/>
    <property type="match status" value="1"/>
</dbReference>
<reference evidence="9" key="1">
    <citation type="journal article" date="2021" name="PeerJ">
        <title>Extensive microbial diversity within the chicken gut microbiome revealed by metagenomics and culture.</title>
        <authorList>
            <person name="Gilroy R."/>
            <person name="Ravi A."/>
            <person name="Getino M."/>
            <person name="Pursley I."/>
            <person name="Horton D.L."/>
            <person name="Alikhan N.F."/>
            <person name="Baker D."/>
            <person name="Gharbi K."/>
            <person name="Hall N."/>
            <person name="Watson M."/>
            <person name="Adriaenssens E.M."/>
            <person name="Foster-Nyarko E."/>
            <person name="Jarju S."/>
            <person name="Secka A."/>
            <person name="Antonio M."/>
            <person name="Oren A."/>
            <person name="Chaudhuri R.R."/>
            <person name="La Ragione R."/>
            <person name="Hildebrand F."/>
            <person name="Pallen M.J."/>
        </authorList>
    </citation>
    <scope>NUCLEOTIDE SEQUENCE</scope>
    <source>
        <strain evidence="9">ChiGjej4B4-12881</strain>
    </source>
</reference>
<evidence type="ECO:0000313" key="9">
    <source>
        <dbReference type="EMBL" id="HIX53089.1"/>
    </source>
</evidence>
<feature type="transmembrane region" description="Helical" evidence="7">
    <location>
        <begin position="113"/>
        <end position="137"/>
    </location>
</feature>
<feature type="transmembrane region" description="Helical" evidence="7">
    <location>
        <begin position="246"/>
        <end position="268"/>
    </location>
</feature>
<proteinExistence type="inferred from homology"/>
<feature type="domain" description="ABC transmembrane type-1" evidence="8">
    <location>
        <begin position="78"/>
        <end position="268"/>
    </location>
</feature>
<dbReference type="GO" id="GO:0005886">
    <property type="term" value="C:plasma membrane"/>
    <property type="evidence" value="ECO:0007669"/>
    <property type="project" value="UniProtKB-SubCell"/>
</dbReference>
<evidence type="ECO:0000259" key="8">
    <source>
        <dbReference type="PROSITE" id="PS50928"/>
    </source>
</evidence>
<dbReference type="Gene3D" id="1.10.3720.10">
    <property type="entry name" value="MetI-like"/>
    <property type="match status" value="1"/>
</dbReference>
<comment type="similarity">
    <text evidence="7">Belongs to the binding-protein-dependent transport system permease family.</text>
</comment>
<dbReference type="GO" id="GO:0055085">
    <property type="term" value="P:transmembrane transport"/>
    <property type="evidence" value="ECO:0007669"/>
    <property type="project" value="InterPro"/>
</dbReference>
<protein>
    <submittedName>
        <fullName evidence="9">Carbohydrate ABC transporter permease</fullName>
    </submittedName>
</protein>
<keyword evidence="4 7" id="KW-0812">Transmembrane</keyword>